<dbReference type="EMBL" id="LR824533">
    <property type="protein sequence ID" value="CAH1640015.1"/>
    <property type="molecule type" value="Genomic_DNA"/>
</dbReference>
<keyword evidence="1" id="KW-0472">Membrane</keyword>
<dbReference type="PROSITE" id="PS51257">
    <property type="entry name" value="PROKAR_LIPOPROTEIN"/>
    <property type="match status" value="1"/>
</dbReference>
<gene>
    <name evidence="2" type="ORF">SPLIT_LOCUS5371</name>
</gene>
<keyword evidence="3" id="KW-1185">Reference proteome</keyword>
<evidence type="ECO:0000313" key="3">
    <source>
        <dbReference type="Proteomes" id="UP001153321"/>
    </source>
</evidence>
<sequence>MKLPDRTQVIFMCVCESCMYYFVYIFCSCFSSLRTYSNGIVQYALTCDLKYNLNPACYWLIFNKDLIIETRLKG</sequence>
<evidence type="ECO:0000313" key="2">
    <source>
        <dbReference type="EMBL" id="CAH1640015.1"/>
    </source>
</evidence>
<reference evidence="2" key="1">
    <citation type="submission" date="2022-02" db="EMBL/GenBank/DDBJ databases">
        <authorList>
            <person name="King R."/>
        </authorList>
    </citation>
    <scope>NUCLEOTIDE SEQUENCE</scope>
</reference>
<protein>
    <submittedName>
        <fullName evidence="2">Uncharacterized protein</fullName>
    </submittedName>
</protein>
<dbReference type="Proteomes" id="UP001153321">
    <property type="component" value="Chromosome 2"/>
</dbReference>
<accession>A0A9P0I2E6</accession>
<organism evidence="2 3">
    <name type="scientific">Spodoptera littoralis</name>
    <name type="common">Egyptian cotton leafworm</name>
    <dbReference type="NCBI Taxonomy" id="7109"/>
    <lineage>
        <taxon>Eukaryota</taxon>
        <taxon>Metazoa</taxon>
        <taxon>Ecdysozoa</taxon>
        <taxon>Arthropoda</taxon>
        <taxon>Hexapoda</taxon>
        <taxon>Insecta</taxon>
        <taxon>Pterygota</taxon>
        <taxon>Neoptera</taxon>
        <taxon>Endopterygota</taxon>
        <taxon>Lepidoptera</taxon>
        <taxon>Glossata</taxon>
        <taxon>Ditrysia</taxon>
        <taxon>Noctuoidea</taxon>
        <taxon>Noctuidae</taxon>
        <taxon>Amphipyrinae</taxon>
        <taxon>Spodoptera</taxon>
    </lineage>
</organism>
<keyword evidence="1" id="KW-1133">Transmembrane helix</keyword>
<evidence type="ECO:0000256" key="1">
    <source>
        <dbReference type="SAM" id="Phobius"/>
    </source>
</evidence>
<proteinExistence type="predicted"/>
<name>A0A9P0I2E6_SPOLI</name>
<keyword evidence="1" id="KW-0812">Transmembrane</keyword>
<dbReference type="AlphaFoldDB" id="A0A9P0I2E6"/>
<feature type="transmembrane region" description="Helical" evidence="1">
    <location>
        <begin position="9"/>
        <end position="26"/>
    </location>
</feature>